<keyword evidence="3" id="KW-1185">Reference proteome</keyword>
<name>A0A5N8VD61_9ACTN</name>
<protein>
    <submittedName>
        <fullName evidence="2">Uncharacterized protein</fullName>
    </submittedName>
</protein>
<evidence type="ECO:0000313" key="2">
    <source>
        <dbReference type="EMBL" id="MPY31988.1"/>
    </source>
</evidence>
<evidence type="ECO:0000256" key="1">
    <source>
        <dbReference type="SAM" id="MobiDB-lite"/>
    </source>
</evidence>
<feature type="compositionally biased region" description="Basic residues" evidence="1">
    <location>
        <begin position="11"/>
        <end position="24"/>
    </location>
</feature>
<organism evidence="2 3">
    <name type="scientific">Streptomyces adustus</name>
    <dbReference type="NCBI Taxonomy" id="1609272"/>
    <lineage>
        <taxon>Bacteria</taxon>
        <taxon>Bacillati</taxon>
        <taxon>Actinomycetota</taxon>
        <taxon>Actinomycetes</taxon>
        <taxon>Kitasatosporales</taxon>
        <taxon>Streptomycetaceae</taxon>
        <taxon>Streptomyces</taxon>
    </lineage>
</organism>
<dbReference type="Proteomes" id="UP000325849">
    <property type="component" value="Unassembled WGS sequence"/>
</dbReference>
<comment type="caution">
    <text evidence="2">The sequence shown here is derived from an EMBL/GenBank/DDBJ whole genome shotgun (WGS) entry which is preliminary data.</text>
</comment>
<dbReference type="EMBL" id="VJZD01000036">
    <property type="protein sequence ID" value="MPY31988.1"/>
    <property type="molecule type" value="Genomic_DNA"/>
</dbReference>
<sequence length="110" mass="11725">MVLGPVPPCRRGTRPAVARRARRRPLRLPRRAACPPARRAARGFAGVPCGCPRARRRPAWATAGRAGSRAAWSGSTAAREPCGRACARRPHGLPVVLRRHALAGVPGACR</sequence>
<reference evidence="2 3" key="1">
    <citation type="submission" date="2019-07" db="EMBL/GenBank/DDBJ databases">
        <title>New species of Amycolatopsis and Streptomyces.</title>
        <authorList>
            <person name="Duangmal K."/>
            <person name="Teo W.F.A."/>
            <person name="Lipun K."/>
        </authorList>
    </citation>
    <scope>NUCLEOTIDE SEQUENCE [LARGE SCALE GENOMIC DNA]</scope>
    <source>
        <strain evidence="2 3">NBRC 109810</strain>
    </source>
</reference>
<proteinExistence type="predicted"/>
<feature type="region of interest" description="Disordered" evidence="1">
    <location>
        <begin position="1"/>
        <end position="24"/>
    </location>
</feature>
<evidence type="ECO:0000313" key="3">
    <source>
        <dbReference type="Proteomes" id="UP000325849"/>
    </source>
</evidence>
<accession>A0A5N8VD61</accession>
<gene>
    <name evidence="2" type="ORF">FNH09_12035</name>
</gene>
<dbReference type="AlphaFoldDB" id="A0A5N8VD61"/>